<reference evidence="2 3" key="1">
    <citation type="submission" date="2024-01" db="EMBL/GenBank/DDBJ databases">
        <title>A telomere-to-telomere, gap-free genome of sweet tea (Lithocarpus litseifolius).</title>
        <authorList>
            <person name="Zhou J."/>
        </authorList>
    </citation>
    <scope>NUCLEOTIDE SEQUENCE [LARGE SCALE GENOMIC DNA]</scope>
    <source>
        <strain evidence="2">Zhou-2022a</strain>
        <tissue evidence="2">Leaf</tissue>
    </source>
</reference>
<proteinExistence type="predicted"/>
<dbReference type="InterPro" id="IPR006566">
    <property type="entry name" value="FBD"/>
</dbReference>
<dbReference type="CDD" id="cd22160">
    <property type="entry name" value="F-box_AtFBL13-like"/>
    <property type="match status" value="1"/>
</dbReference>
<dbReference type="AlphaFoldDB" id="A0AAW2CST0"/>
<sequence length="457" mass="52839">MVRNKKRDRISNLPDLLVSHILSFLTTKEAVATSILSSRWKTLWTLVPNLDLDEDEFEWILSDEKQSRKKKWDDWDGWVCPSGFTFVQIVSKIWALRNAYPLQKFYLNWLYDCDPIHVDKWVSTAIASDLEELTLNICPNLPFDIPNTLFNCCKTLVDLRLHGNIIVDPPPSSLGFPSLKILHLLGVQYANHDSFSRFLTCCPILEYLCLEVIEMDEECNFIITLPTLKRLDLNMQDFLYKLEISAPALEYLEFVGFLHKVILLENLSNLVKAVLFVSHDSEVGDTEDYGNRVMDFIRALYNVKSLHLDSFTTECLCNVPEFDPPMFHNLAFFNFGFHSCIPHVLSLLLQRAPQLAVLTLNRDKSHLHCTSEQESLKWNFHEDVPKCLSSHLTTFQFKGFKGLKDELEFIGHILQMARVLKTMTLSSDPSTEKEIIRVLKELVMFPRHSSTCQITFN</sequence>
<dbReference type="PANTHER" id="PTHR31900">
    <property type="entry name" value="F-BOX/RNI SUPERFAMILY PROTEIN-RELATED"/>
    <property type="match status" value="1"/>
</dbReference>
<protein>
    <recommendedName>
        <fullName evidence="1">F-box domain-containing protein</fullName>
    </recommendedName>
</protein>
<dbReference type="PROSITE" id="PS50181">
    <property type="entry name" value="FBOX"/>
    <property type="match status" value="1"/>
</dbReference>
<dbReference type="InterPro" id="IPR032675">
    <property type="entry name" value="LRR_dom_sf"/>
</dbReference>
<gene>
    <name evidence="2" type="ORF">SO802_014655</name>
</gene>
<dbReference type="Gene3D" id="3.80.10.10">
    <property type="entry name" value="Ribonuclease Inhibitor"/>
    <property type="match status" value="1"/>
</dbReference>
<dbReference type="SUPFAM" id="SSF52047">
    <property type="entry name" value="RNI-like"/>
    <property type="match status" value="1"/>
</dbReference>
<comment type="caution">
    <text evidence="2">The sequence shown here is derived from an EMBL/GenBank/DDBJ whole genome shotgun (WGS) entry which is preliminary data.</text>
</comment>
<dbReference type="InterPro" id="IPR001810">
    <property type="entry name" value="F-box_dom"/>
</dbReference>
<dbReference type="Pfam" id="PF08387">
    <property type="entry name" value="FBD"/>
    <property type="match status" value="1"/>
</dbReference>
<dbReference type="Proteomes" id="UP001459277">
    <property type="component" value="Unassembled WGS sequence"/>
</dbReference>
<dbReference type="SUPFAM" id="SSF81383">
    <property type="entry name" value="F-box domain"/>
    <property type="match status" value="1"/>
</dbReference>
<organism evidence="2 3">
    <name type="scientific">Lithocarpus litseifolius</name>
    <dbReference type="NCBI Taxonomy" id="425828"/>
    <lineage>
        <taxon>Eukaryota</taxon>
        <taxon>Viridiplantae</taxon>
        <taxon>Streptophyta</taxon>
        <taxon>Embryophyta</taxon>
        <taxon>Tracheophyta</taxon>
        <taxon>Spermatophyta</taxon>
        <taxon>Magnoliopsida</taxon>
        <taxon>eudicotyledons</taxon>
        <taxon>Gunneridae</taxon>
        <taxon>Pentapetalae</taxon>
        <taxon>rosids</taxon>
        <taxon>fabids</taxon>
        <taxon>Fagales</taxon>
        <taxon>Fagaceae</taxon>
        <taxon>Lithocarpus</taxon>
    </lineage>
</organism>
<dbReference type="InterPro" id="IPR050232">
    <property type="entry name" value="FBL13/AtMIF1-like"/>
</dbReference>
<evidence type="ECO:0000259" key="1">
    <source>
        <dbReference type="PROSITE" id="PS50181"/>
    </source>
</evidence>
<accession>A0AAW2CST0</accession>
<dbReference type="InterPro" id="IPR055411">
    <property type="entry name" value="LRR_FXL15/At3g58940/PEG3-like"/>
</dbReference>
<dbReference type="EMBL" id="JAZDWU010000005">
    <property type="protein sequence ID" value="KAL0000874.1"/>
    <property type="molecule type" value="Genomic_DNA"/>
</dbReference>
<dbReference type="PANTHER" id="PTHR31900:SF34">
    <property type="entry name" value="EMB|CAB62440.1-RELATED"/>
    <property type="match status" value="1"/>
</dbReference>
<keyword evidence="3" id="KW-1185">Reference proteome</keyword>
<dbReference type="SMART" id="SM00579">
    <property type="entry name" value="FBD"/>
    <property type="match status" value="1"/>
</dbReference>
<dbReference type="InterPro" id="IPR053781">
    <property type="entry name" value="F-box_AtFBL13-like"/>
</dbReference>
<name>A0AAW2CST0_9ROSI</name>
<dbReference type="Pfam" id="PF24758">
    <property type="entry name" value="LRR_At5g56370"/>
    <property type="match status" value="1"/>
</dbReference>
<evidence type="ECO:0000313" key="3">
    <source>
        <dbReference type="Proteomes" id="UP001459277"/>
    </source>
</evidence>
<dbReference type="InterPro" id="IPR036047">
    <property type="entry name" value="F-box-like_dom_sf"/>
</dbReference>
<dbReference type="Pfam" id="PF00646">
    <property type="entry name" value="F-box"/>
    <property type="match status" value="1"/>
</dbReference>
<evidence type="ECO:0000313" key="2">
    <source>
        <dbReference type="EMBL" id="KAL0000874.1"/>
    </source>
</evidence>
<feature type="domain" description="F-box" evidence="1">
    <location>
        <begin position="7"/>
        <end position="60"/>
    </location>
</feature>
<dbReference type="Gene3D" id="1.20.1280.50">
    <property type="match status" value="1"/>
</dbReference>